<dbReference type="Proteomes" id="UP000266673">
    <property type="component" value="Unassembled WGS sequence"/>
</dbReference>
<accession>A0A397UYQ3</accession>
<name>A0A397UYQ3_9GLOM</name>
<organism evidence="1 2">
    <name type="scientific">Gigaspora rosea</name>
    <dbReference type="NCBI Taxonomy" id="44941"/>
    <lineage>
        <taxon>Eukaryota</taxon>
        <taxon>Fungi</taxon>
        <taxon>Fungi incertae sedis</taxon>
        <taxon>Mucoromycota</taxon>
        <taxon>Glomeromycotina</taxon>
        <taxon>Glomeromycetes</taxon>
        <taxon>Diversisporales</taxon>
        <taxon>Gigasporaceae</taxon>
        <taxon>Gigaspora</taxon>
    </lineage>
</organism>
<protein>
    <submittedName>
        <fullName evidence="1">Uncharacterized protein</fullName>
    </submittedName>
</protein>
<dbReference type="EMBL" id="QKWP01000998">
    <property type="protein sequence ID" value="RIB12693.1"/>
    <property type="molecule type" value="Genomic_DNA"/>
</dbReference>
<gene>
    <name evidence="1" type="ORF">C2G38_2199951</name>
</gene>
<reference evidence="1 2" key="1">
    <citation type="submission" date="2018-06" db="EMBL/GenBank/DDBJ databases">
        <title>Comparative genomics reveals the genomic features of Rhizophagus irregularis, R. cerebriforme, R. diaphanum and Gigaspora rosea, and their symbiotic lifestyle signature.</title>
        <authorList>
            <person name="Morin E."/>
            <person name="San Clemente H."/>
            <person name="Chen E.C.H."/>
            <person name="De La Providencia I."/>
            <person name="Hainaut M."/>
            <person name="Kuo A."/>
            <person name="Kohler A."/>
            <person name="Murat C."/>
            <person name="Tang N."/>
            <person name="Roy S."/>
            <person name="Loubradou J."/>
            <person name="Henrissat B."/>
            <person name="Grigoriev I.V."/>
            <person name="Corradi N."/>
            <person name="Roux C."/>
            <person name="Martin F.M."/>
        </authorList>
    </citation>
    <scope>NUCLEOTIDE SEQUENCE [LARGE SCALE GENOMIC DNA]</scope>
    <source>
        <strain evidence="1 2">DAOM 194757</strain>
    </source>
</reference>
<dbReference type="AlphaFoldDB" id="A0A397UYQ3"/>
<keyword evidence="2" id="KW-1185">Reference proteome</keyword>
<evidence type="ECO:0000313" key="1">
    <source>
        <dbReference type="EMBL" id="RIB12693.1"/>
    </source>
</evidence>
<proteinExistence type="predicted"/>
<evidence type="ECO:0000313" key="2">
    <source>
        <dbReference type="Proteomes" id="UP000266673"/>
    </source>
</evidence>
<sequence length="74" mass="8570">MNIYNISADFKFKTIDVVVKILYKNSTSGLELTSKHLKHLSLTDNELDNTIFENFYKNNAITSMNIYNISSDFK</sequence>
<comment type="caution">
    <text evidence="1">The sequence shown here is derived from an EMBL/GenBank/DDBJ whole genome shotgun (WGS) entry which is preliminary data.</text>
</comment>